<dbReference type="PANTHER" id="PTHR47165:SF4">
    <property type="entry name" value="OS03G0429900 PROTEIN"/>
    <property type="match status" value="1"/>
</dbReference>
<organism evidence="12 13">
    <name type="scientific">Vigna unguiculata</name>
    <name type="common">Cowpea</name>
    <dbReference type="NCBI Taxonomy" id="3917"/>
    <lineage>
        <taxon>Eukaryota</taxon>
        <taxon>Viridiplantae</taxon>
        <taxon>Streptophyta</taxon>
        <taxon>Embryophyta</taxon>
        <taxon>Tracheophyta</taxon>
        <taxon>Spermatophyta</taxon>
        <taxon>Magnoliopsida</taxon>
        <taxon>eudicotyledons</taxon>
        <taxon>Gunneridae</taxon>
        <taxon>Pentapetalae</taxon>
        <taxon>rosids</taxon>
        <taxon>fabids</taxon>
        <taxon>Fabales</taxon>
        <taxon>Fabaceae</taxon>
        <taxon>Papilionoideae</taxon>
        <taxon>50 kb inversion clade</taxon>
        <taxon>NPAAA clade</taxon>
        <taxon>indigoferoid/millettioid clade</taxon>
        <taxon>Phaseoleae</taxon>
        <taxon>Vigna</taxon>
    </lineage>
</organism>
<evidence type="ECO:0000256" key="5">
    <source>
        <dbReference type="ARBA" id="ARBA00022833"/>
    </source>
</evidence>
<dbReference type="AlphaFoldDB" id="A0A4D6M308"/>
<evidence type="ECO:0000256" key="3">
    <source>
        <dbReference type="ARBA" id="ARBA00022723"/>
    </source>
</evidence>
<keyword evidence="13" id="KW-1185">Reference proteome</keyword>
<dbReference type="GO" id="GO:0003677">
    <property type="term" value="F:DNA binding"/>
    <property type="evidence" value="ECO:0007669"/>
    <property type="project" value="UniProtKB-KW"/>
</dbReference>
<keyword evidence="7" id="KW-0238">DNA-binding</keyword>
<dbReference type="InterPro" id="IPR015300">
    <property type="entry name" value="DNA-bd_pseudobarrel_sf"/>
</dbReference>
<dbReference type="PANTHER" id="PTHR47165">
    <property type="entry name" value="OS03G0429900 PROTEIN"/>
    <property type="match status" value="1"/>
</dbReference>
<evidence type="ECO:0000313" key="13">
    <source>
        <dbReference type="Proteomes" id="UP000501690"/>
    </source>
</evidence>
<keyword evidence="5" id="KW-0862">Zinc</keyword>
<dbReference type="InterPro" id="IPR047192">
    <property type="entry name" value="Euk_RPA1_DBD_C"/>
</dbReference>
<feature type="domain" description="TF-B3" evidence="10">
    <location>
        <begin position="288"/>
        <end position="353"/>
    </location>
</feature>
<dbReference type="Proteomes" id="UP000501690">
    <property type="component" value="Linkage Group LG5"/>
</dbReference>
<comment type="similarity">
    <text evidence="2">Belongs to the replication factor A protein 1 family.</text>
</comment>
<proteinExistence type="inferred from homology"/>
<evidence type="ECO:0000256" key="4">
    <source>
        <dbReference type="ARBA" id="ARBA00022771"/>
    </source>
</evidence>
<dbReference type="Pfam" id="PF02362">
    <property type="entry name" value="B3"/>
    <property type="match status" value="1"/>
</dbReference>
<evidence type="ECO:0000259" key="11">
    <source>
        <dbReference type="Pfam" id="PF08646"/>
    </source>
</evidence>
<dbReference type="SUPFAM" id="SSF50249">
    <property type="entry name" value="Nucleic acid-binding proteins"/>
    <property type="match status" value="1"/>
</dbReference>
<evidence type="ECO:0000256" key="8">
    <source>
        <dbReference type="ARBA" id="ARBA00023163"/>
    </source>
</evidence>
<evidence type="ECO:0000256" key="6">
    <source>
        <dbReference type="ARBA" id="ARBA00023015"/>
    </source>
</evidence>
<evidence type="ECO:0000313" key="12">
    <source>
        <dbReference type="EMBL" id="QCD94444.1"/>
    </source>
</evidence>
<protein>
    <recommendedName>
        <fullName evidence="14">TF-B3 domain-containing protein</fullName>
    </recommendedName>
</protein>
<gene>
    <name evidence="12" type="ORF">DEO72_LG5g2528</name>
</gene>
<keyword evidence="3" id="KW-0479">Metal-binding</keyword>
<evidence type="ECO:0000256" key="7">
    <source>
        <dbReference type="ARBA" id="ARBA00023125"/>
    </source>
</evidence>
<dbReference type="GO" id="GO:0008270">
    <property type="term" value="F:zinc ion binding"/>
    <property type="evidence" value="ECO:0007669"/>
    <property type="project" value="UniProtKB-KW"/>
</dbReference>
<comment type="subcellular location">
    <subcellularLocation>
        <location evidence="1">Nucleus</location>
    </subcellularLocation>
</comment>
<accession>A0A4D6M308</accession>
<dbReference type="InterPro" id="IPR012340">
    <property type="entry name" value="NA-bd_OB-fold"/>
</dbReference>
<name>A0A4D6M308_VIGUN</name>
<dbReference type="CDD" id="cd04476">
    <property type="entry name" value="RPA1_DBD_C"/>
    <property type="match status" value="1"/>
</dbReference>
<evidence type="ECO:0000259" key="10">
    <source>
        <dbReference type="Pfam" id="PF02362"/>
    </source>
</evidence>
<dbReference type="Gene3D" id="2.40.330.10">
    <property type="entry name" value="DNA-binding pseudobarrel domain"/>
    <property type="match status" value="1"/>
</dbReference>
<evidence type="ECO:0000256" key="1">
    <source>
        <dbReference type="ARBA" id="ARBA00004123"/>
    </source>
</evidence>
<evidence type="ECO:0008006" key="14">
    <source>
        <dbReference type="Google" id="ProtNLM"/>
    </source>
</evidence>
<dbReference type="Pfam" id="PF08646">
    <property type="entry name" value="Rep_fac-A_C"/>
    <property type="match status" value="1"/>
</dbReference>
<feature type="domain" description="Replication factor A C-terminal" evidence="11">
    <location>
        <begin position="2"/>
        <end position="98"/>
    </location>
</feature>
<evidence type="ECO:0000256" key="9">
    <source>
        <dbReference type="ARBA" id="ARBA00023242"/>
    </source>
</evidence>
<keyword evidence="9" id="KW-0539">Nucleus</keyword>
<evidence type="ECO:0000256" key="2">
    <source>
        <dbReference type="ARBA" id="ARBA00005690"/>
    </source>
</evidence>
<dbReference type="SUPFAM" id="SSF101936">
    <property type="entry name" value="DNA-binding pseudobarrel domain"/>
    <property type="match status" value="1"/>
</dbReference>
<dbReference type="EMBL" id="CP039349">
    <property type="protein sequence ID" value="QCD94444.1"/>
    <property type="molecule type" value="Genomic_DNA"/>
</dbReference>
<sequence length="358" mass="41470">MFFCEKCNKHVIKVTPRFKLKLRVIDATDSTTFVVFDRDASAMLKKSCSDILDLQDKNTAAGDLPKEFEVLIDKTYLFRVECKNDYNSKFEQSFRVKKVCMDEKVIESFSGVEIKSLDLYSANEEESKLNERTNQISSDSIAEDLLIKFTEESNDLETLSDYLNNIVSSHVPPEESLKNKNVIDVQIHELTRKESSHLDNLDLGTQPPVPVLKRQSRSMVQENKKIPFYVFTKSLKKKGHSPTLASMDSSLSVTARKTLGRFTTYHFVHNQDLQSDFADYLRKHRLRRLELQGRHNTFIVQCKLLLRNTPKKSSKIGKGWKDFCTFNRLEEGDILVFLADKKMKKKKIKVYVHKECSF</sequence>
<keyword evidence="4" id="KW-0863">Zinc-finger</keyword>
<keyword evidence="6" id="KW-0805">Transcription regulation</keyword>
<reference evidence="12 13" key="1">
    <citation type="submission" date="2019-04" db="EMBL/GenBank/DDBJ databases">
        <title>An improved genome assembly and genetic linkage map for asparagus bean, Vigna unguiculata ssp. sesquipedialis.</title>
        <authorList>
            <person name="Xia Q."/>
            <person name="Zhang R."/>
            <person name="Dong Y."/>
        </authorList>
    </citation>
    <scope>NUCLEOTIDE SEQUENCE [LARGE SCALE GENOMIC DNA]</scope>
    <source>
        <tissue evidence="12">Leaf</tissue>
    </source>
</reference>
<dbReference type="InterPro" id="IPR003340">
    <property type="entry name" value="B3_DNA-bd"/>
</dbReference>
<dbReference type="GO" id="GO:0005634">
    <property type="term" value="C:nucleus"/>
    <property type="evidence" value="ECO:0007669"/>
    <property type="project" value="UniProtKB-SubCell"/>
</dbReference>
<dbReference type="InterPro" id="IPR013955">
    <property type="entry name" value="Rep_factor-A_C"/>
</dbReference>
<keyword evidence="8" id="KW-0804">Transcription</keyword>
<dbReference type="Gene3D" id="2.40.50.140">
    <property type="entry name" value="Nucleic acid-binding proteins"/>
    <property type="match status" value="1"/>
</dbReference>